<dbReference type="Proteomes" id="UP000031036">
    <property type="component" value="Unassembled WGS sequence"/>
</dbReference>
<dbReference type="STRING" id="6265.A0A0B2VGH5"/>
<dbReference type="FunFam" id="2.60.40.10:FF:000096">
    <property type="entry name" value="filamin-C isoform X2"/>
    <property type="match status" value="1"/>
</dbReference>
<evidence type="ECO:0000313" key="2">
    <source>
        <dbReference type="EMBL" id="KHN80549.1"/>
    </source>
</evidence>
<evidence type="ECO:0000256" key="1">
    <source>
        <dbReference type="PROSITE-ProRule" id="PRU00087"/>
    </source>
</evidence>
<gene>
    <name evidence="2" type="primary">Flnc</name>
    <name evidence="2" type="ORF">Tcan_08369</name>
</gene>
<dbReference type="AlphaFoldDB" id="A0A0B2VGH5"/>
<feature type="repeat" description="Filamin" evidence="1">
    <location>
        <begin position="65"/>
        <end position="159"/>
    </location>
</feature>
<dbReference type="InterPro" id="IPR014756">
    <property type="entry name" value="Ig_E-set"/>
</dbReference>
<comment type="caution">
    <text evidence="2">The sequence shown here is derived from an EMBL/GenBank/DDBJ whole genome shotgun (WGS) entry which is preliminary data.</text>
</comment>
<dbReference type="SUPFAM" id="SSF81296">
    <property type="entry name" value="E set domains"/>
    <property type="match status" value="1"/>
</dbReference>
<dbReference type="InterPro" id="IPR013783">
    <property type="entry name" value="Ig-like_fold"/>
</dbReference>
<sequence>MSPLLPVFGPPAQRPMGGKVALLMSTERGSTSNQQHEDGRRFIPISSVNMASHLEGACAMEKVIKLKGDASKVTCSGEGLAKFLPGQQASFTVDTSSAGVDVLTVGAVTASGPCEYIKTTHVGEGRYAVAYRIGEPTVGFIFVEYGGVDIPGSPFRINC</sequence>
<dbReference type="Pfam" id="PF00630">
    <property type="entry name" value="Filamin"/>
    <property type="match status" value="1"/>
</dbReference>
<dbReference type="EMBL" id="JPKZ01001721">
    <property type="protein sequence ID" value="KHN80549.1"/>
    <property type="molecule type" value="Genomic_DNA"/>
</dbReference>
<dbReference type="OrthoDB" id="5842019at2759"/>
<protein>
    <submittedName>
        <fullName evidence="2">Filamin-C</fullName>
    </submittedName>
</protein>
<dbReference type="PROSITE" id="PS50194">
    <property type="entry name" value="FILAMIN_REPEAT"/>
    <property type="match status" value="1"/>
</dbReference>
<name>A0A0B2VGH5_TOXCA</name>
<keyword evidence="3" id="KW-1185">Reference proteome</keyword>
<dbReference type="InterPro" id="IPR017868">
    <property type="entry name" value="Filamin/ABP280_repeat-like"/>
</dbReference>
<dbReference type="SMART" id="SM00557">
    <property type="entry name" value="IG_FLMN"/>
    <property type="match status" value="1"/>
</dbReference>
<evidence type="ECO:0000313" key="3">
    <source>
        <dbReference type="Proteomes" id="UP000031036"/>
    </source>
</evidence>
<dbReference type="Gene3D" id="2.60.40.10">
    <property type="entry name" value="Immunoglobulins"/>
    <property type="match status" value="1"/>
</dbReference>
<dbReference type="InterPro" id="IPR001298">
    <property type="entry name" value="Filamin/ABP280_rpt"/>
</dbReference>
<reference evidence="2 3" key="1">
    <citation type="submission" date="2014-11" db="EMBL/GenBank/DDBJ databases">
        <title>Genetic blueprint of the zoonotic pathogen Toxocara canis.</title>
        <authorList>
            <person name="Zhu X.-Q."/>
            <person name="Korhonen P.K."/>
            <person name="Cai H."/>
            <person name="Young N.D."/>
            <person name="Nejsum P."/>
            <person name="von Samson-Himmelstjerna G."/>
            <person name="Boag P.R."/>
            <person name="Tan P."/>
            <person name="Li Q."/>
            <person name="Min J."/>
            <person name="Yang Y."/>
            <person name="Wang X."/>
            <person name="Fang X."/>
            <person name="Hall R.S."/>
            <person name="Hofmann A."/>
            <person name="Sternberg P.W."/>
            <person name="Jex A.R."/>
            <person name="Gasser R.B."/>
        </authorList>
    </citation>
    <scope>NUCLEOTIDE SEQUENCE [LARGE SCALE GENOMIC DNA]</scope>
    <source>
        <strain evidence="2">PN_DK_2014</strain>
    </source>
</reference>
<proteinExistence type="predicted"/>
<organism evidence="2 3">
    <name type="scientific">Toxocara canis</name>
    <name type="common">Canine roundworm</name>
    <dbReference type="NCBI Taxonomy" id="6265"/>
    <lineage>
        <taxon>Eukaryota</taxon>
        <taxon>Metazoa</taxon>
        <taxon>Ecdysozoa</taxon>
        <taxon>Nematoda</taxon>
        <taxon>Chromadorea</taxon>
        <taxon>Rhabditida</taxon>
        <taxon>Spirurina</taxon>
        <taxon>Ascaridomorpha</taxon>
        <taxon>Ascaridoidea</taxon>
        <taxon>Toxocaridae</taxon>
        <taxon>Toxocara</taxon>
    </lineage>
</organism>
<accession>A0A0B2VGH5</accession>